<sequence length="216" mass="24669">MTSSNELSIWVNCTYTTLPRVPNTHPPHSLDITMAATQRELLDSLHDWQTQLIMGGHDPYVLTLMFNPIGGGEKAIMRAMVRETELTYARLLTRLIKKPKRTPVECMPMLFAWPDWPVHKNEKISLNEASINGGAHIQGLFLIPQVSRAKKDLSEIVGEKQDQFAGPNHVLARLHAVRVDRTHKRVQDYLSKFVKRGRTTMSDLIVLPRTHTEMDR</sequence>
<dbReference type="AlphaFoldDB" id="A0A0T7GAC5"/>
<organism evidence="1 2">
    <name type="scientific">Neorhizobium galegae bv. officinalis</name>
    <dbReference type="NCBI Taxonomy" id="323656"/>
    <lineage>
        <taxon>Bacteria</taxon>
        <taxon>Pseudomonadati</taxon>
        <taxon>Pseudomonadota</taxon>
        <taxon>Alphaproteobacteria</taxon>
        <taxon>Hyphomicrobiales</taxon>
        <taxon>Rhizobiaceae</taxon>
        <taxon>Rhizobium/Agrobacterium group</taxon>
        <taxon>Neorhizobium</taxon>
    </lineage>
</organism>
<gene>
    <name evidence="1" type="ORF">NGAL_HAMBI1189_02690</name>
</gene>
<evidence type="ECO:0000313" key="1">
    <source>
        <dbReference type="EMBL" id="CDZ44274.1"/>
    </source>
</evidence>
<accession>A0A0T7GAC5</accession>
<dbReference type="EMBL" id="CCRK01000001">
    <property type="protein sequence ID" value="CDZ44274.1"/>
    <property type="molecule type" value="Genomic_DNA"/>
</dbReference>
<evidence type="ECO:0000313" key="2">
    <source>
        <dbReference type="Proteomes" id="UP000039660"/>
    </source>
</evidence>
<name>A0A0T7GAC5_NEOGA</name>
<proteinExistence type="predicted"/>
<protein>
    <submittedName>
        <fullName evidence="1">Uncharacterized protein</fullName>
    </submittedName>
</protein>
<dbReference type="Proteomes" id="UP000039660">
    <property type="component" value="Unassembled WGS sequence"/>
</dbReference>
<reference evidence="1 2" key="1">
    <citation type="submission" date="2014-08" db="EMBL/GenBank/DDBJ databases">
        <authorList>
            <person name="Chen Y.-H."/>
        </authorList>
    </citation>
    <scope>NUCLEOTIDE SEQUENCE [LARGE SCALE GENOMIC DNA]</scope>
</reference>